<dbReference type="Pfam" id="PF00300">
    <property type="entry name" value="His_Phos_1"/>
    <property type="match status" value="1"/>
</dbReference>
<reference evidence="2 3" key="1">
    <citation type="submission" date="2017-09" db="EMBL/GenBank/DDBJ databases">
        <title>Depth-based differentiation of microbial function through sediment-hosted aquifers and enrichment of novel symbionts in the deep terrestrial subsurface.</title>
        <authorList>
            <person name="Probst A.J."/>
            <person name="Ladd B."/>
            <person name="Jarett J.K."/>
            <person name="Geller-Mcgrath D.E."/>
            <person name="Sieber C.M."/>
            <person name="Emerson J.B."/>
            <person name="Anantharaman K."/>
            <person name="Thomas B.C."/>
            <person name="Malmstrom R."/>
            <person name="Stieglmeier M."/>
            <person name="Klingl A."/>
            <person name="Woyke T."/>
            <person name="Ryan C.M."/>
            <person name="Banfield J.F."/>
        </authorList>
    </citation>
    <scope>NUCLEOTIDE SEQUENCE [LARGE SCALE GENOMIC DNA]</scope>
    <source>
        <strain evidence="2">CG10_big_fil_rev_8_21_14_0_10_51_16</strain>
    </source>
</reference>
<dbReference type="PANTHER" id="PTHR48100:SF1">
    <property type="entry name" value="HISTIDINE PHOSPHATASE FAMILY PROTEIN-RELATED"/>
    <property type="match status" value="1"/>
</dbReference>
<dbReference type="SMART" id="SM00855">
    <property type="entry name" value="PGAM"/>
    <property type="match status" value="1"/>
</dbReference>
<sequence>MRSWWPSRNWKSCPWRTMKLLYFNIIMLYFVRHGESEANREGVFAGQRNDSPLTLRGREQARLAGRAIITRGISIDRIIASPLLRARETAKIIARVIRFEGGVATDPRLMEYDMGSLSFEPIREITPLELVSAEGAEDPQVFLERAVAAVREAATHDEATPGNNTLLVSHGGIYDILHIARTKGDPRLFFRAADRDNGEVIALPWPLIS</sequence>
<comment type="caution">
    <text evidence="2">The sequence shown here is derived from an EMBL/GenBank/DDBJ whole genome shotgun (WGS) entry which is preliminary data.</text>
</comment>
<dbReference type="Proteomes" id="UP000228767">
    <property type="component" value="Unassembled WGS sequence"/>
</dbReference>
<gene>
    <name evidence="2" type="ORF">COV10_03710</name>
</gene>
<organism evidence="2 3">
    <name type="scientific">Candidatus Vogelbacteria bacterium CG10_big_fil_rev_8_21_14_0_10_51_16</name>
    <dbReference type="NCBI Taxonomy" id="1975045"/>
    <lineage>
        <taxon>Bacteria</taxon>
        <taxon>Candidatus Vogeliibacteriota</taxon>
    </lineage>
</organism>
<feature type="binding site" evidence="1">
    <location>
        <position position="85"/>
    </location>
    <ligand>
        <name>substrate</name>
    </ligand>
</feature>
<dbReference type="CDD" id="cd07067">
    <property type="entry name" value="HP_PGM_like"/>
    <property type="match status" value="1"/>
</dbReference>
<dbReference type="SUPFAM" id="SSF53254">
    <property type="entry name" value="Phosphoglycerate mutase-like"/>
    <property type="match status" value="1"/>
</dbReference>
<dbReference type="PANTHER" id="PTHR48100">
    <property type="entry name" value="BROAD-SPECIFICITY PHOSPHATASE YOR283W-RELATED"/>
    <property type="match status" value="1"/>
</dbReference>
<evidence type="ECO:0000256" key="1">
    <source>
        <dbReference type="PIRSR" id="PIRSR613078-2"/>
    </source>
</evidence>
<dbReference type="GO" id="GO:0016791">
    <property type="term" value="F:phosphatase activity"/>
    <property type="evidence" value="ECO:0007669"/>
    <property type="project" value="TreeGrafter"/>
</dbReference>
<feature type="binding site" evidence="1">
    <location>
        <begin position="32"/>
        <end position="39"/>
    </location>
    <ligand>
        <name>substrate</name>
    </ligand>
</feature>
<dbReference type="InterPro" id="IPR013078">
    <property type="entry name" value="His_Pase_superF_clade-1"/>
</dbReference>
<proteinExistence type="predicted"/>
<accession>A0A2H0RDF5</accession>
<dbReference type="GO" id="GO:0005737">
    <property type="term" value="C:cytoplasm"/>
    <property type="evidence" value="ECO:0007669"/>
    <property type="project" value="TreeGrafter"/>
</dbReference>
<evidence type="ECO:0000313" key="2">
    <source>
        <dbReference type="EMBL" id="PIR44582.1"/>
    </source>
</evidence>
<dbReference type="InterPro" id="IPR029033">
    <property type="entry name" value="His_PPase_superfam"/>
</dbReference>
<evidence type="ECO:0008006" key="4">
    <source>
        <dbReference type="Google" id="ProtNLM"/>
    </source>
</evidence>
<dbReference type="AlphaFoldDB" id="A0A2H0RDF5"/>
<evidence type="ECO:0000313" key="3">
    <source>
        <dbReference type="Proteomes" id="UP000228767"/>
    </source>
</evidence>
<dbReference type="Gene3D" id="3.40.50.1240">
    <property type="entry name" value="Phosphoglycerate mutase-like"/>
    <property type="match status" value="1"/>
</dbReference>
<name>A0A2H0RDF5_9BACT</name>
<dbReference type="EMBL" id="PCYI01000025">
    <property type="protein sequence ID" value="PIR44582.1"/>
    <property type="molecule type" value="Genomic_DNA"/>
</dbReference>
<dbReference type="InterPro" id="IPR050275">
    <property type="entry name" value="PGM_Phosphatase"/>
</dbReference>
<protein>
    <recommendedName>
        <fullName evidence="4">Histidine phosphatase family protein</fullName>
    </recommendedName>
</protein>